<accession>A0A1M7SM70</accession>
<dbReference type="EMBL" id="FRDM01000003">
    <property type="protein sequence ID" value="SHN59546.1"/>
    <property type="molecule type" value="Genomic_DNA"/>
</dbReference>
<feature type="compositionally biased region" description="Basic residues" evidence="1">
    <location>
        <begin position="482"/>
        <end position="491"/>
    </location>
</feature>
<feature type="compositionally biased region" description="Low complexity" evidence="1">
    <location>
        <begin position="469"/>
        <end position="481"/>
    </location>
</feature>
<evidence type="ECO:0000313" key="3">
    <source>
        <dbReference type="Proteomes" id="UP000184428"/>
    </source>
</evidence>
<protein>
    <recommendedName>
        <fullName evidence="4">ANTAR domain-containing protein</fullName>
    </recommendedName>
</protein>
<evidence type="ECO:0000256" key="1">
    <source>
        <dbReference type="SAM" id="MobiDB-lite"/>
    </source>
</evidence>
<organism evidence="2 3">
    <name type="scientific">Geodermatophilus obscurus</name>
    <dbReference type="NCBI Taxonomy" id="1861"/>
    <lineage>
        <taxon>Bacteria</taxon>
        <taxon>Bacillati</taxon>
        <taxon>Actinomycetota</taxon>
        <taxon>Actinomycetes</taxon>
        <taxon>Geodermatophilales</taxon>
        <taxon>Geodermatophilaceae</taxon>
        <taxon>Geodermatophilus</taxon>
    </lineage>
</organism>
<name>A0A1M7SM70_9ACTN</name>
<sequence length="517" mass="53523">MDIAIRFAEALHERSGGSDDPDLLAVRLARAAAVLPVEGVGLSVHGERDLRTPLAASSEVAATAERLQFTAGSGPCLLAAQAGLPVFGTEAVLARRWPVFHDLLVTSTPLRSVLALSLAGRLKGVGGMDLYSADPDGATAVDAFEARCVAELVADHLDGAADWSVWTPTEAPAWVNTPDARRRGRLWMAVGMLTISLQVPAADALALLRGYAYAAGRTADDVAADLVERRLPPDGCARAPAASPDRPAGGARFPGASRPGPGRGRPACGRRRQVAGARCPPGEHLRAHGAAAGTVHVERDAAAPAHGGAPPAARAGLPGEALTRAHDRTPRGRGRPRPGRGAETSGASLRAPVVRRTYPARPCATRQRATGSDPTRPPGSTARPRAHRVPVCPGSGTGSAGLFVPAFTGCFGLTEAADRFSGPCCPRWSSGSSCSARRSAPGCSSGPWGWCPPRGTACRRTDSEGMHPGGPSRRPGAVAGRAARRQSRRRRLSAYIRRSASPISVAAPADASVPPWT</sequence>
<feature type="region of interest" description="Disordered" evidence="1">
    <location>
        <begin position="461"/>
        <end position="491"/>
    </location>
</feature>
<evidence type="ECO:0000313" key="2">
    <source>
        <dbReference type="EMBL" id="SHN59546.1"/>
    </source>
</evidence>
<reference evidence="2 3" key="1">
    <citation type="submission" date="2016-12" db="EMBL/GenBank/DDBJ databases">
        <authorList>
            <person name="Song W.-J."/>
            <person name="Kurnit D.M."/>
        </authorList>
    </citation>
    <scope>NUCLEOTIDE SEQUENCE [LARGE SCALE GENOMIC DNA]</scope>
    <source>
        <strain evidence="2 3">DSM 43162</strain>
    </source>
</reference>
<evidence type="ECO:0008006" key="4">
    <source>
        <dbReference type="Google" id="ProtNLM"/>
    </source>
</evidence>
<feature type="region of interest" description="Disordered" evidence="1">
    <location>
        <begin position="301"/>
        <end position="391"/>
    </location>
</feature>
<feature type="region of interest" description="Disordered" evidence="1">
    <location>
        <begin position="234"/>
        <end position="289"/>
    </location>
</feature>
<dbReference type="AlphaFoldDB" id="A0A1M7SM70"/>
<dbReference type="SUPFAM" id="SSF55781">
    <property type="entry name" value="GAF domain-like"/>
    <property type="match status" value="1"/>
</dbReference>
<proteinExistence type="predicted"/>
<feature type="compositionally biased region" description="Low complexity" evidence="1">
    <location>
        <begin position="302"/>
        <end position="321"/>
    </location>
</feature>
<gene>
    <name evidence="2" type="ORF">SAMN05660350_00891</name>
</gene>
<feature type="compositionally biased region" description="Low complexity" evidence="1">
    <location>
        <begin position="237"/>
        <end position="267"/>
    </location>
</feature>
<dbReference type="Proteomes" id="UP000184428">
    <property type="component" value="Unassembled WGS sequence"/>
</dbReference>